<comment type="caution">
    <text evidence="5">The sequence shown here is derived from an EMBL/GenBank/DDBJ whole genome shotgun (WGS) entry which is preliminary data.</text>
</comment>
<dbReference type="FunFam" id="3.30.465.10:FF:000017">
    <property type="entry name" value="Xanthine dehydrogenase, FAD binding subunit"/>
    <property type="match status" value="1"/>
</dbReference>
<dbReference type="PANTHER" id="PTHR42659">
    <property type="entry name" value="XANTHINE DEHYDROGENASE SUBUNIT C-RELATED"/>
    <property type="match status" value="1"/>
</dbReference>
<dbReference type="InterPro" id="IPR016169">
    <property type="entry name" value="FAD-bd_PCMH_sub2"/>
</dbReference>
<dbReference type="EMBL" id="LHXU01000051">
    <property type="protein sequence ID" value="KXA99417.1"/>
    <property type="molecule type" value="Genomic_DNA"/>
</dbReference>
<dbReference type="PROSITE" id="PS51387">
    <property type="entry name" value="FAD_PCMH"/>
    <property type="match status" value="1"/>
</dbReference>
<dbReference type="SUPFAM" id="SSF56176">
    <property type="entry name" value="FAD-binding/transporter-associated domain-like"/>
    <property type="match status" value="1"/>
</dbReference>
<keyword evidence="2" id="KW-0274">FAD</keyword>
<proteinExistence type="predicted"/>
<dbReference type="AlphaFoldDB" id="A0A133UZ20"/>
<evidence type="ECO:0000259" key="4">
    <source>
        <dbReference type="PROSITE" id="PS51387"/>
    </source>
</evidence>
<sequence>MSFEYIKPESLKNASELLKEYGEDAHLIAGGTDLLVQIKDGDVQPQYLIDLKSIKDELDYIDLDRDALRIGSGCTLSEILRSEVVRDKCNVLFQAVREMGSVQIRNIATVGGNICNASPAADTATPLLVLNAEVKIVSEDGERLVPLDEFFEGPSAMVLSEGEILSEVIIPEFSFEGEDNFLKQKRRKAFSLAVVNSAFKIFEKDGLCEEVRIGLGAVAPTPIRASQAEDYLEGREINVENIEKTAESAQELCTPITDVRACGEYRNELIYSLVKKGLSELVGLSMD</sequence>
<name>A0A133UZ20_9EURY</name>
<dbReference type="InterPro" id="IPR036318">
    <property type="entry name" value="FAD-bd_PCMH-like_sf"/>
</dbReference>
<dbReference type="SMART" id="SM01092">
    <property type="entry name" value="CO_deh_flav_C"/>
    <property type="match status" value="1"/>
</dbReference>
<dbReference type="InterPro" id="IPR005107">
    <property type="entry name" value="CO_DH_flav_C"/>
</dbReference>
<dbReference type="Gene3D" id="3.30.390.50">
    <property type="entry name" value="CO dehydrogenase flavoprotein, C-terminal domain"/>
    <property type="match status" value="1"/>
</dbReference>
<dbReference type="SUPFAM" id="SSF55447">
    <property type="entry name" value="CO dehydrogenase flavoprotein C-terminal domain-like"/>
    <property type="match status" value="1"/>
</dbReference>
<organism evidence="5 6">
    <name type="scientific">candidate division MSBL1 archaeon SCGC-AAA259M10</name>
    <dbReference type="NCBI Taxonomy" id="1698270"/>
    <lineage>
        <taxon>Archaea</taxon>
        <taxon>Methanobacteriati</taxon>
        <taxon>Methanobacteriota</taxon>
        <taxon>candidate division MSBL1</taxon>
    </lineage>
</organism>
<dbReference type="PANTHER" id="PTHR42659:SF9">
    <property type="entry name" value="XANTHINE DEHYDROGENASE FAD-BINDING SUBUNIT XDHB-RELATED"/>
    <property type="match status" value="1"/>
</dbReference>
<keyword evidence="3" id="KW-0560">Oxidoreductase</keyword>
<keyword evidence="6" id="KW-1185">Reference proteome</keyword>
<evidence type="ECO:0000256" key="2">
    <source>
        <dbReference type="ARBA" id="ARBA00022827"/>
    </source>
</evidence>
<dbReference type="Pfam" id="PF03450">
    <property type="entry name" value="CO_deh_flav_C"/>
    <property type="match status" value="1"/>
</dbReference>
<dbReference type="Pfam" id="PF00941">
    <property type="entry name" value="FAD_binding_5"/>
    <property type="match status" value="1"/>
</dbReference>
<gene>
    <name evidence="5" type="ORF">AKJ40_03175</name>
</gene>
<feature type="domain" description="FAD-binding PCMH-type" evidence="4">
    <location>
        <begin position="1"/>
        <end position="175"/>
    </location>
</feature>
<dbReference type="Gene3D" id="3.30.43.10">
    <property type="entry name" value="Uridine Diphospho-n-acetylenolpyruvylglucosamine Reductase, domain 2"/>
    <property type="match status" value="1"/>
</dbReference>
<dbReference type="InterPro" id="IPR051312">
    <property type="entry name" value="Diverse_Substr_Oxidored"/>
</dbReference>
<keyword evidence="1" id="KW-0285">Flavoprotein</keyword>
<evidence type="ECO:0000313" key="6">
    <source>
        <dbReference type="Proteomes" id="UP000070341"/>
    </source>
</evidence>
<dbReference type="InterPro" id="IPR016167">
    <property type="entry name" value="FAD-bd_PCMH_sub1"/>
</dbReference>
<protein>
    <recommendedName>
        <fullName evidence="4">FAD-binding PCMH-type domain-containing protein</fullName>
    </recommendedName>
</protein>
<dbReference type="Proteomes" id="UP000070341">
    <property type="component" value="Unassembled WGS sequence"/>
</dbReference>
<dbReference type="InterPro" id="IPR002346">
    <property type="entry name" value="Mopterin_DH_FAD-bd"/>
</dbReference>
<dbReference type="GO" id="GO:0071949">
    <property type="term" value="F:FAD binding"/>
    <property type="evidence" value="ECO:0007669"/>
    <property type="project" value="InterPro"/>
</dbReference>
<dbReference type="PATRIC" id="fig|1698270.3.peg.805"/>
<evidence type="ECO:0000313" key="5">
    <source>
        <dbReference type="EMBL" id="KXA99417.1"/>
    </source>
</evidence>
<accession>A0A133UZ20</accession>
<dbReference type="InterPro" id="IPR016166">
    <property type="entry name" value="FAD-bd_PCMH"/>
</dbReference>
<evidence type="ECO:0000256" key="1">
    <source>
        <dbReference type="ARBA" id="ARBA00022630"/>
    </source>
</evidence>
<dbReference type="GO" id="GO:0016491">
    <property type="term" value="F:oxidoreductase activity"/>
    <property type="evidence" value="ECO:0007669"/>
    <property type="project" value="UniProtKB-KW"/>
</dbReference>
<dbReference type="InterPro" id="IPR036683">
    <property type="entry name" value="CO_DH_flav_C_dom_sf"/>
</dbReference>
<reference evidence="5 6" key="1">
    <citation type="journal article" date="2016" name="Sci. Rep.">
        <title>Metabolic traits of an uncultured archaeal lineage -MSBL1- from brine pools of the Red Sea.</title>
        <authorList>
            <person name="Mwirichia R."/>
            <person name="Alam I."/>
            <person name="Rashid M."/>
            <person name="Vinu M."/>
            <person name="Ba-Alawi W."/>
            <person name="Anthony Kamau A."/>
            <person name="Kamanda Ngugi D."/>
            <person name="Goker M."/>
            <person name="Klenk H.P."/>
            <person name="Bajic V."/>
            <person name="Stingl U."/>
        </authorList>
    </citation>
    <scope>NUCLEOTIDE SEQUENCE [LARGE SCALE GENOMIC DNA]</scope>
    <source>
        <strain evidence="5">SCGC-AAA259M10</strain>
    </source>
</reference>
<evidence type="ECO:0000256" key="3">
    <source>
        <dbReference type="ARBA" id="ARBA00023002"/>
    </source>
</evidence>
<dbReference type="Gene3D" id="3.30.465.10">
    <property type="match status" value="1"/>
</dbReference>